<evidence type="ECO:0000256" key="2">
    <source>
        <dbReference type="SAM" id="SignalP"/>
    </source>
</evidence>
<reference evidence="4 5" key="1">
    <citation type="submission" date="2024-06" db="EMBL/GenBank/DDBJ databases">
        <title>The Natural Products Discovery Center: Release of the First 8490 Sequenced Strains for Exploring Actinobacteria Biosynthetic Diversity.</title>
        <authorList>
            <person name="Kalkreuter E."/>
            <person name="Kautsar S.A."/>
            <person name="Yang D."/>
            <person name="Bader C.D."/>
            <person name="Teijaro C.N."/>
            <person name="Fluegel L."/>
            <person name="Davis C.M."/>
            <person name="Simpson J.R."/>
            <person name="Lauterbach L."/>
            <person name="Steele A.D."/>
            <person name="Gui C."/>
            <person name="Meng S."/>
            <person name="Li G."/>
            <person name="Viehrig K."/>
            <person name="Ye F."/>
            <person name="Su P."/>
            <person name="Kiefer A.F."/>
            <person name="Nichols A."/>
            <person name="Cepeda A.J."/>
            <person name="Yan W."/>
            <person name="Fan B."/>
            <person name="Jiang Y."/>
            <person name="Adhikari A."/>
            <person name="Zheng C.-J."/>
            <person name="Schuster L."/>
            <person name="Cowan T.M."/>
            <person name="Smanski M.J."/>
            <person name="Chevrette M.G."/>
            <person name="De Carvalho L.P.S."/>
            <person name="Shen B."/>
        </authorList>
    </citation>
    <scope>NUCLEOTIDE SEQUENCE [LARGE SCALE GENOMIC DNA]</scope>
    <source>
        <strain evidence="4 5">NPDC005137</strain>
    </source>
</reference>
<protein>
    <submittedName>
        <fullName evidence="4">Alpha/beta hydrolase</fullName>
    </submittedName>
</protein>
<dbReference type="Pfam" id="PF12697">
    <property type="entry name" value="Abhydrolase_6"/>
    <property type="match status" value="1"/>
</dbReference>
<dbReference type="InterPro" id="IPR052897">
    <property type="entry name" value="Sec-Metab_Biosynth_Hydrolase"/>
</dbReference>
<accession>A0ABV2U3Q9</accession>
<dbReference type="InterPro" id="IPR029058">
    <property type="entry name" value="AB_hydrolase_fold"/>
</dbReference>
<evidence type="ECO:0000256" key="1">
    <source>
        <dbReference type="SAM" id="Phobius"/>
    </source>
</evidence>
<keyword evidence="4" id="KW-0378">Hydrolase</keyword>
<sequence length="332" mass="34104">MAVSPVLAPRHRRIRPARSRRGRAVAAALTATVLTGAAGSAAADTDTTVVTKPTVVLVHGAFADASSWNAVIERLQRDGYSVVAPANPLRGLAGDSAYIASFLKSIKGPIVLVGHSYGGAVISTAAAGNSQVKSLVFVNAFMPDKGEALGALGDRFPGSELAAALKPVPFRDADGTDGTDLYLQAAKFHQAFAADLPAAVSAVMAAAQRPIVASAFMEKAAEAAWKTIPSWALVSTRDKAISPALERFEARRAHAQTVEVDASHVALVSHPEAVTDLIRQAATGGGSYAQPALAGTGLNTLVLAGLGVLAGGTVLTGCGLFGASRKRREPRR</sequence>
<gene>
    <name evidence="4" type="ORF">ABZV61_04805</name>
</gene>
<dbReference type="Proteomes" id="UP001550044">
    <property type="component" value="Unassembled WGS sequence"/>
</dbReference>
<feature type="signal peptide" evidence="2">
    <location>
        <begin position="1"/>
        <end position="42"/>
    </location>
</feature>
<keyword evidence="1" id="KW-0472">Membrane</keyword>
<dbReference type="SUPFAM" id="SSF53474">
    <property type="entry name" value="alpha/beta-Hydrolases"/>
    <property type="match status" value="1"/>
</dbReference>
<evidence type="ECO:0000313" key="4">
    <source>
        <dbReference type="EMBL" id="MET8432121.1"/>
    </source>
</evidence>
<keyword evidence="2" id="KW-0732">Signal</keyword>
<keyword evidence="1" id="KW-1133">Transmembrane helix</keyword>
<dbReference type="EMBL" id="JBEXIP010000002">
    <property type="protein sequence ID" value="MET8432121.1"/>
    <property type="molecule type" value="Genomic_DNA"/>
</dbReference>
<dbReference type="PANTHER" id="PTHR37017">
    <property type="entry name" value="AB HYDROLASE-1 DOMAIN-CONTAINING PROTEIN-RELATED"/>
    <property type="match status" value="1"/>
</dbReference>
<comment type="caution">
    <text evidence="4">The sequence shown here is derived from an EMBL/GenBank/DDBJ whole genome shotgun (WGS) entry which is preliminary data.</text>
</comment>
<dbReference type="PANTHER" id="PTHR37017:SF11">
    <property type="entry name" value="ESTERASE_LIPASE_THIOESTERASE DOMAIN-CONTAINING PROTEIN"/>
    <property type="match status" value="1"/>
</dbReference>
<organism evidence="4 5">
    <name type="scientific">Streptomyces sp. 900116325</name>
    <dbReference type="NCBI Taxonomy" id="3154295"/>
    <lineage>
        <taxon>Bacteria</taxon>
        <taxon>Bacillati</taxon>
        <taxon>Actinomycetota</taxon>
        <taxon>Actinomycetes</taxon>
        <taxon>Kitasatosporales</taxon>
        <taxon>Streptomycetaceae</taxon>
        <taxon>Streptomyces</taxon>
    </lineage>
</organism>
<dbReference type="RefSeq" id="WP_356501349.1">
    <property type="nucleotide sequence ID" value="NZ_JBEXEF010000050.1"/>
</dbReference>
<dbReference type="GO" id="GO:0016787">
    <property type="term" value="F:hydrolase activity"/>
    <property type="evidence" value="ECO:0007669"/>
    <property type="project" value="UniProtKB-KW"/>
</dbReference>
<evidence type="ECO:0000313" key="5">
    <source>
        <dbReference type="Proteomes" id="UP001550044"/>
    </source>
</evidence>
<evidence type="ECO:0000259" key="3">
    <source>
        <dbReference type="Pfam" id="PF12697"/>
    </source>
</evidence>
<feature type="transmembrane region" description="Helical" evidence="1">
    <location>
        <begin position="301"/>
        <end position="323"/>
    </location>
</feature>
<feature type="chain" id="PRO_5045611191" evidence="2">
    <location>
        <begin position="43"/>
        <end position="332"/>
    </location>
</feature>
<proteinExistence type="predicted"/>
<name>A0ABV2U3Q9_9ACTN</name>
<feature type="domain" description="AB hydrolase-1" evidence="3">
    <location>
        <begin position="55"/>
        <end position="276"/>
    </location>
</feature>
<dbReference type="InterPro" id="IPR000073">
    <property type="entry name" value="AB_hydrolase_1"/>
</dbReference>
<keyword evidence="5" id="KW-1185">Reference proteome</keyword>
<keyword evidence="1" id="KW-0812">Transmembrane</keyword>
<dbReference type="Gene3D" id="3.40.50.1820">
    <property type="entry name" value="alpha/beta hydrolase"/>
    <property type="match status" value="1"/>
</dbReference>